<organism evidence="14 15">
    <name type="scientific">Prymnesium parvum</name>
    <name type="common">Toxic golden alga</name>
    <dbReference type="NCBI Taxonomy" id="97485"/>
    <lineage>
        <taxon>Eukaryota</taxon>
        <taxon>Haptista</taxon>
        <taxon>Haptophyta</taxon>
        <taxon>Prymnesiophyceae</taxon>
        <taxon>Prymnesiales</taxon>
        <taxon>Prymnesiaceae</taxon>
        <taxon>Prymnesium</taxon>
    </lineage>
</organism>
<evidence type="ECO:0000256" key="2">
    <source>
        <dbReference type="ARBA" id="ARBA00004699"/>
    </source>
</evidence>
<dbReference type="SUPFAM" id="SSF56784">
    <property type="entry name" value="HAD-like"/>
    <property type="match status" value="1"/>
</dbReference>
<dbReference type="AlphaFoldDB" id="A0AB34K5X8"/>
<evidence type="ECO:0000256" key="10">
    <source>
        <dbReference type="PIRSR" id="PIRSR605002-1"/>
    </source>
</evidence>
<feature type="active site" description="Proton donor/acceptor" evidence="10">
    <location>
        <position position="21"/>
    </location>
</feature>
<feature type="binding site" evidence="12">
    <location>
        <position position="19"/>
    </location>
    <ligand>
        <name>Mg(2+)</name>
        <dbReference type="ChEBI" id="CHEBI:18420"/>
        <label>1</label>
    </ligand>
</feature>
<dbReference type="NCBIfam" id="TIGR01484">
    <property type="entry name" value="HAD-SF-IIB"/>
    <property type="match status" value="1"/>
</dbReference>
<name>A0AB34K5X8_PRYPA</name>
<evidence type="ECO:0000256" key="1">
    <source>
        <dbReference type="ARBA" id="ARBA00004496"/>
    </source>
</evidence>
<evidence type="ECO:0000256" key="3">
    <source>
        <dbReference type="ARBA" id="ARBA00009736"/>
    </source>
</evidence>
<dbReference type="GO" id="GO:0004615">
    <property type="term" value="F:phosphomannomutase activity"/>
    <property type="evidence" value="ECO:0007669"/>
    <property type="project" value="UniProtKB-EC"/>
</dbReference>
<dbReference type="GO" id="GO:0006013">
    <property type="term" value="P:mannose metabolic process"/>
    <property type="evidence" value="ECO:0007669"/>
    <property type="project" value="TreeGrafter"/>
</dbReference>
<feature type="active site" description="Nucleophile" evidence="10">
    <location>
        <position position="19"/>
    </location>
</feature>
<evidence type="ECO:0000313" key="15">
    <source>
        <dbReference type="Proteomes" id="UP001515480"/>
    </source>
</evidence>
<evidence type="ECO:0000256" key="11">
    <source>
        <dbReference type="PIRSR" id="PIRSR605002-2"/>
    </source>
</evidence>
<feature type="binding site" evidence="12">
    <location>
        <position position="248"/>
    </location>
    <ligand>
        <name>Mg(2+)</name>
        <dbReference type="ChEBI" id="CHEBI:18420"/>
        <label>1</label>
    </ligand>
</feature>
<feature type="binding site" evidence="12">
    <location>
        <position position="253"/>
    </location>
    <ligand>
        <name>Mg(2+)</name>
        <dbReference type="ChEBI" id="CHEBI:18420"/>
        <label>1</label>
    </ligand>
</feature>
<dbReference type="EMBL" id="JBGBPQ010000002">
    <property type="protein sequence ID" value="KAL1528657.1"/>
    <property type="molecule type" value="Genomic_DNA"/>
</dbReference>
<feature type="binding site" evidence="11">
    <location>
        <position position="156"/>
    </location>
    <ligand>
        <name>alpha-D-mannose 1-phosphate</name>
        <dbReference type="ChEBI" id="CHEBI:58409"/>
    </ligand>
</feature>
<evidence type="ECO:0000256" key="5">
    <source>
        <dbReference type="ARBA" id="ARBA00012730"/>
    </source>
</evidence>
<keyword evidence="9 13" id="KW-0413">Isomerase</keyword>
<protein>
    <recommendedName>
        <fullName evidence="5 13">Phosphomannomutase</fullName>
        <ecNumber evidence="5 13">5.4.2.8</ecNumber>
    </recommendedName>
</protein>
<dbReference type="GO" id="GO:0006487">
    <property type="term" value="P:protein N-linked glycosylation"/>
    <property type="evidence" value="ECO:0007669"/>
    <property type="project" value="TreeGrafter"/>
</dbReference>
<comment type="function">
    <text evidence="13">Involved in the synthesis of the GDP-mannose and dolichol-phosphate-mannose required for a number of critical mannosyl transfer reactions.</text>
</comment>
<dbReference type="EC" id="5.4.2.8" evidence="5 13"/>
<dbReference type="Gene3D" id="3.30.1240.20">
    <property type="match status" value="1"/>
</dbReference>
<sequence length="274" mass="30293">MESEGGMRLGTRRTLVLFDVDGTLAVPAQRASDDIIEMLARLRERYAVGIVGAGDYKKQEKQLGGPILLERLDFCFSENGVHAFKGTTEIHCKSIVDHLGAARWASFEAGVREILEAERAVTAKLLQLASPGASLDDRSMLIERRQCTANICPIGRMPALSQAERGKFDAVDAEDGMRRRVVEALRTRFGPETEFQLTFSIGGQIGIDVCPCGWDKTFCLQFVPPEEFDTIHFFGDKTHQGGGDYEIFQHPRTIGHTVTSAADTLQQVKTLFLS</sequence>
<accession>A0AB34K5X8</accession>
<dbReference type="InterPro" id="IPR043169">
    <property type="entry name" value="PMM_cap"/>
</dbReference>
<reference evidence="14 15" key="1">
    <citation type="journal article" date="2024" name="Science">
        <title>Giant polyketide synthase enzymes in the biosynthesis of giant marine polyether toxins.</title>
        <authorList>
            <person name="Fallon T.R."/>
            <person name="Shende V.V."/>
            <person name="Wierzbicki I.H."/>
            <person name="Pendleton A.L."/>
            <person name="Watervoot N.F."/>
            <person name="Auber R.P."/>
            <person name="Gonzalez D.J."/>
            <person name="Wisecaver J.H."/>
            <person name="Moore B.S."/>
        </authorList>
    </citation>
    <scope>NUCLEOTIDE SEQUENCE [LARGE SCALE GENOMIC DNA]</scope>
    <source>
        <strain evidence="14 15">12B1</strain>
    </source>
</reference>
<feature type="binding site" evidence="11">
    <location>
        <position position="208"/>
    </location>
    <ligand>
        <name>alpha-D-mannose 1-phosphate</name>
        <dbReference type="ChEBI" id="CHEBI:58409"/>
    </ligand>
</feature>
<feature type="binding site" evidence="12">
    <location>
        <position position="236"/>
    </location>
    <ligand>
        <name>Mg(2+)</name>
        <dbReference type="ChEBI" id="CHEBI:18420"/>
        <label>1</label>
    </ligand>
</feature>
<gene>
    <name evidence="14" type="ORF">AB1Y20_009994</name>
</gene>
<comment type="pathway">
    <text evidence="2 13">Nucleotide-sugar biosynthesis; GDP-alpha-D-mannose biosynthesis; alpha-D-mannose 1-phosphate from D-fructose 6-phosphate: step 2/2.</text>
</comment>
<dbReference type="Gene3D" id="3.40.50.1000">
    <property type="entry name" value="HAD superfamily/HAD-like"/>
    <property type="match status" value="1"/>
</dbReference>
<dbReference type="GO" id="GO:0005829">
    <property type="term" value="C:cytosol"/>
    <property type="evidence" value="ECO:0007669"/>
    <property type="project" value="TreeGrafter"/>
</dbReference>
<dbReference type="GO" id="GO:0046872">
    <property type="term" value="F:metal ion binding"/>
    <property type="evidence" value="ECO:0007669"/>
    <property type="project" value="UniProtKB-KW"/>
</dbReference>
<dbReference type="InterPro" id="IPR006379">
    <property type="entry name" value="HAD-SF_hydro_IIB"/>
</dbReference>
<dbReference type="InterPro" id="IPR036412">
    <property type="entry name" value="HAD-like_sf"/>
</dbReference>
<keyword evidence="6 13" id="KW-0963">Cytoplasm</keyword>
<evidence type="ECO:0000256" key="9">
    <source>
        <dbReference type="ARBA" id="ARBA00023235"/>
    </source>
</evidence>
<evidence type="ECO:0000256" key="8">
    <source>
        <dbReference type="ARBA" id="ARBA00022842"/>
    </source>
</evidence>
<keyword evidence="8 12" id="KW-0460">Magnesium</keyword>
<evidence type="ECO:0000256" key="6">
    <source>
        <dbReference type="ARBA" id="ARBA00022490"/>
    </source>
</evidence>
<evidence type="ECO:0000256" key="13">
    <source>
        <dbReference type="RuleBase" id="RU361118"/>
    </source>
</evidence>
<dbReference type="GO" id="GO:0009298">
    <property type="term" value="P:GDP-mannose biosynthetic process"/>
    <property type="evidence" value="ECO:0007669"/>
    <property type="project" value="InterPro"/>
</dbReference>
<dbReference type="PANTHER" id="PTHR10466">
    <property type="entry name" value="PHOSPHOMANNOMUTASE"/>
    <property type="match status" value="1"/>
</dbReference>
<feature type="binding site" evidence="11">
    <location>
        <position position="145"/>
    </location>
    <ligand>
        <name>alpha-D-mannose 1-phosphate</name>
        <dbReference type="ChEBI" id="CHEBI:58409"/>
    </ligand>
</feature>
<comment type="catalytic activity">
    <reaction evidence="13">
        <text>alpha-D-mannose 1-phosphate = D-mannose 6-phosphate</text>
        <dbReference type="Rhea" id="RHEA:11140"/>
        <dbReference type="ChEBI" id="CHEBI:58409"/>
        <dbReference type="ChEBI" id="CHEBI:58735"/>
        <dbReference type="EC" id="5.4.2.8"/>
    </reaction>
</comment>
<evidence type="ECO:0000256" key="4">
    <source>
        <dbReference type="ARBA" id="ARBA00011738"/>
    </source>
</evidence>
<keyword evidence="7 12" id="KW-0479">Metal-binding</keyword>
<comment type="caution">
    <text evidence="14">The sequence shown here is derived from an EMBL/GenBank/DDBJ whole genome shotgun (WGS) entry which is preliminary data.</text>
</comment>
<comment type="subunit">
    <text evidence="4 13">Homodimer.</text>
</comment>
<dbReference type="InterPro" id="IPR005002">
    <property type="entry name" value="PMM"/>
</dbReference>
<evidence type="ECO:0000313" key="14">
    <source>
        <dbReference type="EMBL" id="KAL1528657.1"/>
    </source>
</evidence>
<feature type="binding site" evidence="11">
    <location>
        <position position="165"/>
    </location>
    <ligand>
        <name>alpha-D-mannose 1-phosphate</name>
        <dbReference type="ChEBI" id="CHEBI:58409"/>
    </ligand>
</feature>
<dbReference type="PANTHER" id="PTHR10466:SF0">
    <property type="entry name" value="PHOSPHOMANNOMUTASE"/>
    <property type="match status" value="1"/>
</dbReference>
<comment type="subcellular location">
    <subcellularLocation>
        <location evidence="1 13">Cytoplasm</location>
    </subcellularLocation>
</comment>
<evidence type="ECO:0000256" key="12">
    <source>
        <dbReference type="PIRSR" id="PIRSR605002-3"/>
    </source>
</evidence>
<comment type="cofactor">
    <cofactor evidence="12">
        <name>Mg(2+)</name>
        <dbReference type="ChEBI" id="CHEBI:18420"/>
    </cofactor>
</comment>
<proteinExistence type="inferred from homology"/>
<dbReference type="Proteomes" id="UP001515480">
    <property type="component" value="Unassembled WGS sequence"/>
</dbReference>
<feature type="binding site" evidence="12">
    <location>
        <position position="21"/>
    </location>
    <ligand>
        <name>Mg(2+)</name>
        <dbReference type="ChEBI" id="CHEBI:18420"/>
        <label>1</label>
    </ligand>
</feature>
<dbReference type="Pfam" id="PF03332">
    <property type="entry name" value="PMM"/>
    <property type="match status" value="1"/>
</dbReference>
<comment type="similarity">
    <text evidence="3 13">Belongs to the eukaryotic PMM family.</text>
</comment>
<keyword evidence="15" id="KW-1185">Reference proteome</keyword>
<evidence type="ECO:0000256" key="7">
    <source>
        <dbReference type="ARBA" id="ARBA00022723"/>
    </source>
</evidence>
<dbReference type="InterPro" id="IPR023214">
    <property type="entry name" value="HAD_sf"/>
</dbReference>